<name>A0A7K0DZQ3_9NOCA</name>
<evidence type="ECO:0000313" key="3">
    <source>
        <dbReference type="Proteomes" id="UP000431401"/>
    </source>
</evidence>
<comment type="caution">
    <text evidence="2">The sequence shown here is derived from an EMBL/GenBank/DDBJ whole genome shotgun (WGS) entry which is preliminary data.</text>
</comment>
<reference evidence="2 3" key="1">
    <citation type="submission" date="2019-10" db="EMBL/GenBank/DDBJ databases">
        <title>Nocardia macrotermitis sp. nov. and Nocardia aurantia sp. nov., isolated from the gut of fungus growing-termite Macrotermes natalensis.</title>
        <authorList>
            <person name="Benndorf R."/>
            <person name="Schwitalla J."/>
            <person name="Martin K."/>
            <person name="De Beer W."/>
            <person name="Kaster A.-K."/>
            <person name="Vollmers J."/>
            <person name="Poulsen M."/>
            <person name="Beemelmanns C."/>
        </authorList>
    </citation>
    <scope>NUCLEOTIDE SEQUENCE [LARGE SCALE GENOMIC DNA]</scope>
    <source>
        <strain evidence="2 3">RB56</strain>
    </source>
</reference>
<evidence type="ECO:0000259" key="1">
    <source>
        <dbReference type="Pfam" id="PF01590"/>
    </source>
</evidence>
<proteinExistence type="predicted"/>
<dbReference type="OrthoDB" id="3928741at2"/>
<accession>A0A7K0DZQ3</accession>
<keyword evidence="3" id="KW-1185">Reference proteome</keyword>
<protein>
    <recommendedName>
        <fullName evidence="1">GAF domain-containing protein</fullName>
    </recommendedName>
</protein>
<sequence length="460" mass="49303">MVSNPIGGEAEHEQHGAEPRSQLGALETYAAQAHGYLALGGDRLNQLAGLLRPVILESWLRSVRGGVDPLDDLDGRGLRGGDLQRYRDGHPITTVMPLIGKLLLQDIARIGLIVVVADQFGRVLSVHGTPDRVAAAGETGLREGDDLSERRVGTNAVGLVVRTGRPVWVHGPEHFLQRMHQLTGAAAPVHDPDGRLVGVLMIAGGSRVARPEILALVKAAAIAAELDLALTASRAEPHRGNSREPRGGAALAERAPTRIGLDVLGLGQPQLISDGDRMPVSQRQAEILLLLAEHAEGLSADHLALLLDDTDLDNATIRAAMSRLRAVVGPHVFESRPYRLRVHLVTDVEALRAALDSGDVDAAVRLYTGPVLPRSTAPGVVDIRDELRVRLRTAVLRSGDAAVLSRWTAGAEGRDDTPAWVAYRAAVDRDSPLYAQIEAKIRVLDRRLGADATQMQRFGS</sequence>
<dbReference type="EMBL" id="WEGI01000013">
    <property type="protein sequence ID" value="MQY30334.1"/>
    <property type="molecule type" value="Genomic_DNA"/>
</dbReference>
<dbReference type="RefSeq" id="WP_153347566.1">
    <property type="nucleotide sequence ID" value="NZ_WEGI01000013.1"/>
</dbReference>
<dbReference type="AlphaFoldDB" id="A0A7K0DZQ3"/>
<dbReference type="SUPFAM" id="SSF55781">
    <property type="entry name" value="GAF domain-like"/>
    <property type="match status" value="1"/>
</dbReference>
<dbReference type="Pfam" id="PF01590">
    <property type="entry name" value="GAF"/>
    <property type="match status" value="1"/>
</dbReference>
<gene>
    <name evidence="2" type="ORF">NRB56_59360</name>
</gene>
<dbReference type="Proteomes" id="UP000431401">
    <property type="component" value="Unassembled WGS sequence"/>
</dbReference>
<evidence type="ECO:0000313" key="2">
    <source>
        <dbReference type="EMBL" id="MQY30334.1"/>
    </source>
</evidence>
<organism evidence="2 3">
    <name type="scientific">Nocardia aurantia</name>
    <dbReference type="NCBI Taxonomy" id="2585199"/>
    <lineage>
        <taxon>Bacteria</taxon>
        <taxon>Bacillati</taxon>
        <taxon>Actinomycetota</taxon>
        <taxon>Actinomycetes</taxon>
        <taxon>Mycobacteriales</taxon>
        <taxon>Nocardiaceae</taxon>
        <taxon>Nocardia</taxon>
    </lineage>
</organism>
<dbReference type="InterPro" id="IPR003018">
    <property type="entry name" value="GAF"/>
</dbReference>
<feature type="domain" description="GAF" evidence="1">
    <location>
        <begin position="132"/>
        <end position="225"/>
    </location>
</feature>
<dbReference type="Gene3D" id="3.30.450.40">
    <property type="match status" value="1"/>
</dbReference>
<dbReference type="InterPro" id="IPR029016">
    <property type="entry name" value="GAF-like_dom_sf"/>
</dbReference>